<sequence>MSRARLSSGSDPTIPSSSFAKGLWSKTDVKNVEARKRRTAVATYIYRFAILSAPRDEEREKREIQSEWITYVHTHDSVSQSARAM</sequence>
<dbReference type="EMBL" id="JABSTQ010009452">
    <property type="protein sequence ID" value="KAG0429044.1"/>
    <property type="molecule type" value="Genomic_DNA"/>
</dbReference>
<name>A0AC60Q7T1_IXOPE</name>
<comment type="caution">
    <text evidence="1">The sequence shown here is derived from an EMBL/GenBank/DDBJ whole genome shotgun (WGS) entry which is preliminary data.</text>
</comment>
<reference evidence="1 2" key="1">
    <citation type="journal article" date="2020" name="Cell">
        <title>Large-Scale Comparative Analyses of Tick Genomes Elucidate Their Genetic Diversity and Vector Capacities.</title>
        <authorList>
            <consortium name="Tick Genome and Microbiome Consortium (TIGMIC)"/>
            <person name="Jia N."/>
            <person name="Wang J."/>
            <person name="Shi W."/>
            <person name="Du L."/>
            <person name="Sun Y."/>
            <person name="Zhan W."/>
            <person name="Jiang J.F."/>
            <person name="Wang Q."/>
            <person name="Zhang B."/>
            <person name="Ji P."/>
            <person name="Bell-Sakyi L."/>
            <person name="Cui X.M."/>
            <person name="Yuan T.T."/>
            <person name="Jiang B.G."/>
            <person name="Yang W.F."/>
            <person name="Lam T.T."/>
            <person name="Chang Q.C."/>
            <person name="Ding S.J."/>
            <person name="Wang X.J."/>
            <person name="Zhu J.G."/>
            <person name="Ruan X.D."/>
            <person name="Zhao L."/>
            <person name="Wei J.T."/>
            <person name="Ye R.Z."/>
            <person name="Que T.C."/>
            <person name="Du C.H."/>
            <person name="Zhou Y.H."/>
            <person name="Cheng J.X."/>
            <person name="Dai P.F."/>
            <person name="Guo W.B."/>
            <person name="Han X.H."/>
            <person name="Huang E.J."/>
            <person name="Li L.F."/>
            <person name="Wei W."/>
            <person name="Gao Y.C."/>
            <person name="Liu J.Z."/>
            <person name="Shao H.Z."/>
            <person name="Wang X."/>
            <person name="Wang C.C."/>
            <person name="Yang T.C."/>
            <person name="Huo Q.B."/>
            <person name="Li W."/>
            <person name="Chen H.Y."/>
            <person name="Chen S.E."/>
            <person name="Zhou L.G."/>
            <person name="Ni X.B."/>
            <person name="Tian J.H."/>
            <person name="Sheng Y."/>
            <person name="Liu T."/>
            <person name="Pan Y.S."/>
            <person name="Xia L.Y."/>
            <person name="Li J."/>
            <person name="Zhao F."/>
            <person name="Cao W.C."/>
        </authorList>
    </citation>
    <scope>NUCLEOTIDE SEQUENCE [LARGE SCALE GENOMIC DNA]</scope>
    <source>
        <strain evidence="1">Iper-2018</strain>
    </source>
</reference>
<evidence type="ECO:0000313" key="2">
    <source>
        <dbReference type="Proteomes" id="UP000805193"/>
    </source>
</evidence>
<protein>
    <submittedName>
        <fullName evidence="1">Uncharacterized protein</fullName>
    </submittedName>
</protein>
<organism evidence="1 2">
    <name type="scientific">Ixodes persulcatus</name>
    <name type="common">Taiga tick</name>
    <dbReference type="NCBI Taxonomy" id="34615"/>
    <lineage>
        <taxon>Eukaryota</taxon>
        <taxon>Metazoa</taxon>
        <taxon>Ecdysozoa</taxon>
        <taxon>Arthropoda</taxon>
        <taxon>Chelicerata</taxon>
        <taxon>Arachnida</taxon>
        <taxon>Acari</taxon>
        <taxon>Parasitiformes</taxon>
        <taxon>Ixodida</taxon>
        <taxon>Ixodoidea</taxon>
        <taxon>Ixodidae</taxon>
        <taxon>Ixodinae</taxon>
        <taxon>Ixodes</taxon>
    </lineage>
</organism>
<gene>
    <name evidence="1" type="ORF">HPB47_024044</name>
</gene>
<evidence type="ECO:0000313" key="1">
    <source>
        <dbReference type="EMBL" id="KAG0429044.1"/>
    </source>
</evidence>
<accession>A0AC60Q7T1</accession>
<proteinExistence type="predicted"/>
<dbReference type="Proteomes" id="UP000805193">
    <property type="component" value="Unassembled WGS sequence"/>
</dbReference>
<keyword evidence="2" id="KW-1185">Reference proteome</keyword>